<evidence type="ECO:0000313" key="2">
    <source>
        <dbReference type="EMBL" id="KPM49153.1"/>
    </source>
</evidence>
<feature type="signal peptide" evidence="1">
    <location>
        <begin position="1"/>
        <end position="19"/>
    </location>
</feature>
<evidence type="ECO:0008006" key="4">
    <source>
        <dbReference type="Google" id="ProtNLM"/>
    </source>
</evidence>
<sequence>MKKTAFLFFASLFFSFAKAQNYDVLTDIVERNPEYKIEEYFEIKNNSQGEPELIKVEKSILNGSAKEKRIYYKGTPYFNNQQWTRAIVKLPGQIPLEGFVSYNQVFQRLYFKNHGGFGAGTLIQPEYFELDSLTFTSYPEYDLLSYGFYTFTGFEKNGFSLLQRHDKLQHNNSSHELQGYIVDKDKYAGIFSQNPSFYLINGKKTLKVESKGYFIKQFTKDKKAVKQFVKDQKINFKEETDVIKFLEFLM</sequence>
<evidence type="ECO:0000256" key="1">
    <source>
        <dbReference type="SAM" id="SignalP"/>
    </source>
</evidence>
<gene>
    <name evidence="2" type="ORF">AFM12_00435</name>
</gene>
<organism evidence="2 3">
    <name type="scientific">Jiulongibacter sediminis</name>
    <dbReference type="NCBI Taxonomy" id="1605367"/>
    <lineage>
        <taxon>Bacteria</taxon>
        <taxon>Pseudomonadati</taxon>
        <taxon>Bacteroidota</taxon>
        <taxon>Cytophagia</taxon>
        <taxon>Cytophagales</taxon>
        <taxon>Leadbetterellaceae</taxon>
        <taxon>Jiulongibacter</taxon>
    </lineage>
</organism>
<feature type="chain" id="PRO_5006136710" description="YARHG domain-containing protein" evidence="1">
    <location>
        <begin position="20"/>
        <end position="250"/>
    </location>
</feature>
<protein>
    <recommendedName>
        <fullName evidence="4">YARHG domain-containing protein</fullName>
    </recommendedName>
</protein>
<proteinExistence type="predicted"/>
<dbReference type="EMBL" id="LGTQ01000005">
    <property type="protein sequence ID" value="KPM49153.1"/>
    <property type="molecule type" value="Genomic_DNA"/>
</dbReference>
<comment type="caution">
    <text evidence="2">The sequence shown here is derived from an EMBL/GenBank/DDBJ whole genome shotgun (WGS) entry which is preliminary data.</text>
</comment>
<name>A0A0P7C9I7_9BACT</name>
<reference evidence="2 3" key="1">
    <citation type="submission" date="2015-07" db="EMBL/GenBank/DDBJ databases">
        <title>The draft genome sequence of Leadbetterella sp. JN14-9.</title>
        <authorList>
            <person name="Liu Y."/>
            <person name="Du J."/>
            <person name="Shao Z."/>
        </authorList>
    </citation>
    <scope>NUCLEOTIDE SEQUENCE [LARGE SCALE GENOMIC DNA]</scope>
    <source>
        <strain evidence="2 3">JN14-9</strain>
    </source>
</reference>
<keyword evidence="1" id="KW-0732">Signal</keyword>
<evidence type="ECO:0000313" key="3">
    <source>
        <dbReference type="Proteomes" id="UP000050454"/>
    </source>
</evidence>
<dbReference type="Proteomes" id="UP000050454">
    <property type="component" value="Unassembled WGS sequence"/>
</dbReference>
<dbReference type="OrthoDB" id="981972at2"/>
<keyword evidence="3" id="KW-1185">Reference proteome</keyword>
<dbReference type="AlphaFoldDB" id="A0A0P7C9I7"/>
<dbReference type="RefSeq" id="WP_055143073.1">
    <property type="nucleotide sequence ID" value="NZ_JXSZ01000005.1"/>
</dbReference>
<accession>A0A0P7C9I7</accession>